<sequence length="887" mass="101329">MDANPSKRLSSLFQHDARTTAPQTQGNDVLRYTAPQEPPNSSIFTSPVTVNPSNAPVSIIYSTTITLYQYNKASGKYISIGDSVSNAPSIGCVILGSVTAYNLLLYTATKQHIAQLPLHFTTFKPTLQPKLYINFYDPSGVNWSMRFASETQLMEFTTCCFLVKIHCEIWGKDRLLYTKSGTLALEVLQEDLIHVNEKQNTVQAGDTVAVSFQCWRMVGDATVNPMEIIKKYPPTFEKSGEKYYKFRVGDKTAHNDAVSSLVDETVHGMRKGGRRMLLAPPKKTNGEDWYLLQVSVIKVKAKTKESKLKSIDAKEKKVVLKDEIEAFEEKPVKHSSFSSQQERRKEGLEDELEIREYKLLRREKEFQQALSAQEQQQRLPLGASALYGVGTLSASHYTSGKPIDTLMMEVHAKLDHIIRSMPVHANRSATISFGTPTNVTSILDGVEHLAHENERLLLQINTQHESFQSYEKRCEEMMYQLQKTQEEKRFTDVKYQQMMTQHANWQQEVATLTSARDTAITQTNRLHGEYQQLLNAFYQKQQVSSDAEERAEELMFERKTRTRLEKELATQAQSASLMEQELVLLRKQLEIAQKLRESEALSQASEFENQLLAQKQILKQTEQKMHKMEQEMDNSHRVNQQEKDEEVQNVVTEWKMKLGQAEMESSRLEDENQALKTQIEDLRVEMGRGDESNSAVVTEASLFGEDSGADFENSQRLFDRIELLQQRVHELEQEKFARVQQELEGTGISDFHRGNNIGHDEKATELEKELADQRALVRSLTDQLAQASLPNSNEDTRRFVLLYKDVVNDMFFRIQDAIETSRTDSEMDDDTSQQISARIRKVMKQSTRELMQRLESKVVPEPSDTKVSDGSFNVRHGAENLDINDGS</sequence>
<gene>
    <name evidence="3" type="ORF">BN9_016630</name>
</gene>
<evidence type="ECO:0000313" key="3">
    <source>
        <dbReference type="EMBL" id="CCI40879.1"/>
    </source>
</evidence>
<comment type="caution">
    <text evidence="3">The sequence shown here is derived from an EMBL/GenBank/DDBJ whole genome shotgun (WGS) entry which is preliminary data.</text>
</comment>
<dbReference type="STRING" id="65357.A0A024G3M4"/>
<evidence type="ECO:0008006" key="5">
    <source>
        <dbReference type="Google" id="ProtNLM"/>
    </source>
</evidence>
<reference evidence="3 4" key="1">
    <citation type="submission" date="2012-05" db="EMBL/GenBank/DDBJ databases">
        <title>Recombination and specialization in a pathogen metapopulation.</title>
        <authorList>
            <person name="Gardiner A."/>
            <person name="Kemen E."/>
            <person name="Schultz-Larsen T."/>
            <person name="MacLean D."/>
            <person name="Van Oosterhout C."/>
            <person name="Jones J.D.G."/>
        </authorList>
    </citation>
    <scope>NUCLEOTIDE SEQUENCE [LARGE SCALE GENOMIC DNA]</scope>
    <source>
        <strain evidence="3 4">Ac Nc2</strain>
    </source>
</reference>
<feature type="coiled-coil region" evidence="1">
    <location>
        <begin position="561"/>
        <end position="685"/>
    </location>
</feature>
<keyword evidence="1" id="KW-0175">Coiled coil</keyword>
<dbReference type="PANTHER" id="PTHR44927">
    <property type="entry name" value="FK506-BINDING PROTEIN 15"/>
    <property type="match status" value="1"/>
</dbReference>
<feature type="region of interest" description="Disordered" evidence="2">
    <location>
        <begin position="855"/>
        <end position="887"/>
    </location>
</feature>
<dbReference type="AlphaFoldDB" id="A0A024G3M4"/>
<dbReference type="PANTHER" id="PTHR44927:SF1">
    <property type="entry name" value="FK506-BINDING PROTEIN 15"/>
    <property type="match status" value="1"/>
</dbReference>
<proteinExistence type="predicted"/>
<dbReference type="InterPro" id="IPR046357">
    <property type="entry name" value="PPIase_dom_sf"/>
</dbReference>
<evidence type="ECO:0000256" key="1">
    <source>
        <dbReference type="SAM" id="Coils"/>
    </source>
</evidence>
<organism evidence="3 4">
    <name type="scientific">Albugo candida</name>
    <dbReference type="NCBI Taxonomy" id="65357"/>
    <lineage>
        <taxon>Eukaryota</taxon>
        <taxon>Sar</taxon>
        <taxon>Stramenopiles</taxon>
        <taxon>Oomycota</taxon>
        <taxon>Peronosporomycetes</taxon>
        <taxon>Albuginales</taxon>
        <taxon>Albuginaceae</taxon>
        <taxon>Albugo</taxon>
    </lineage>
</organism>
<evidence type="ECO:0000313" key="4">
    <source>
        <dbReference type="Proteomes" id="UP000053237"/>
    </source>
</evidence>
<dbReference type="GO" id="GO:0003755">
    <property type="term" value="F:peptidyl-prolyl cis-trans isomerase activity"/>
    <property type="evidence" value="ECO:0007669"/>
    <property type="project" value="InterPro"/>
</dbReference>
<dbReference type="InParanoid" id="A0A024G3M4"/>
<feature type="compositionally biased region" description="Basic and acidic residues" evidence="2">
    <location>
        <begin position="855"/>
        <end position="867"/>
    </location>
</feature>
<dbReference type="OrthoDB" id="77911at2759"/>
<dbReference type="Gene3D" id="3.10.50.40">
    <property type="match status" value="1"/>
</dbReference>
<keyword evidence="4" id="KW-1185">Reference proteome</keyword>
<dbReference type="Proteomes" id="UP000053237">
    <property type="component" value="Unassembled WGS sequence"/>
</dbReference>
<dbReference type="EMBL" id="CAIX01000012">
    <property type="protein sequence ID" value="CCI40879.1"/>
    <property type="molecule type" value="Genomic_DNA"/>
</dbReference>
<accession>A0A024G3M4</accession>
<feature type="region of interest" description="Disordered" evidence="2">
    <location>
        <begin position="1"/>
        <end position="25"/>
    </location>
</feature>
<evidence type="ECO:0000256" key="2">
    <source>
        <dbReference type="SAM" id="MobiDB-lite"/>
    </source>
</evidence>
<name>A0A024G3M4_9STRA</name>
<protein>
    <recommendedName>
        <fullName evidence="5">PPIase FKBP-type domain-containing protein</fullName>
    </recommendedName>
</protein>